<keyword evidence="11" id="KW-0503">Monooxygenase</keyword>
<dbReference type="OrthoDB" id="6692864at2759"/>
<keyword evidence="7" id="KW-0479">Metal-binding</keyword>
<evidence type="ECO:0000256" key="11">
    <source>
        <dbReference type="ARBA" id="ARBA00023033"/>
    </source>
</evidence>
<keyword evidence="5" id="KW-0349">Heme</keyword>
<evidence type="ECO:0000256" key="1">
    <source>
        <dbReference type="ARBA" id="ARBA00001971"/>
    </source>
</evidence>
<dbReference type="Pfam" id="PF00067">
    <property type="entry name" value="p450"/>
    <property type="match status" value="1"/>
</dbReference>
<dbReference type="GO" id="GO:0004497">
    <property type="term" value="F:monooxygenase activity"/>
    <property type="evidence" value="ECO:0007669"/>
    <property type="project" value="UniProtKB-KW"/>
</dbReference>
<comment type="caution">
    <text evidence="13">The sequence shown here is derived from an EMBL/GenBank/DDBJ whole genome shotgun (WGS) entry which is preliminary data.</text>
</comment>
<keyword evidence="10" id="KW-0408">Iron</keyword>
<dbReference type="GO" id="GO:0016020">
    <property type="term" value="C:membrane"/>
    <property type="evidence" value="ECO:0007669"/>
    <property type="project" value="UniProtKB-SubCell"/>
</dbReference>
<dbReference type="InterPro" id="IPR050121">
    <property type="entry name" value="Cytochrome_P450_monoxygenase"/>
</dbReference>
<keyword evidence="8" id="KW-1133">Transmembrane helix</keyword>
<gene>
    <name evidence="13" type="ORF">BDN70DRAFT_934872</name>
</gene>
<reference evidence="13" key="1">
    <citation type="submission" date="2020-11" db="EMBL/GenBank/DDBJ databases">
        <authorList>
            <consortium name="DOE Joint Genome Institute"/>
            <person name="Ahrendt S."/>
            <person name="Riley R."/>
            <person name="Andreopoulos W."/>
            <person name="Labutti K."/>
            <person name="Pangilinan J."/>
            <person name="Ruiz-Duenas F.J."/>
            <person name="Barrasa J.M."/>
            <person name="Sanchez-Garcia M."/>
            <person name="Camarero S."/>
            <person name="Miyauchi S."/>
            <person name="Serrano A."/>
            <person name="Linde D."/>
            <person name="Babiker R."/>
            <person name="Drula E."/>
            <person name="Ayuso-Fernandez I."/>
            <person name="Pacheco R."/>
            <person name="Padilla G."/>
            <person name="Ferreira P."/>
            <person name="Barriuso J."/>
            <person name="Kellner H."/>
            <person name="Castanera R."/>
            <person name="Alfaro M."/>
            <person name="Ramirez L."/>
            <person name="Pisabarro A.G."/>
            <person name="Kuo A."/>
            <person name="Tritt A."/>
            <person name="Lipzen A."/>
            <person name="He G."/>
            <person name="Yan M."/>
            <person name="Ng V."/>
            <person name="Cullen D."/>
            <person name="Martin F."/>
            <person name="Rosso M.-N."/>
            <person name="Henrissat B."/>
            <person name="Hibbett D."/>
            <person name="Martinez A.T."/>
            <person name="Grigoriev I.V."/>
        </authorList>
    </citation>
    <scope>NUCLEOTIDE SEQUENCE</scope>
    <source>
        <strain evidence="13">CIRM-BRFM 674</strain>
    </source>
</reference>
<comment type="pathway">
    <text evidence="3">Secondary metabolite biosynthesis; terpenoid biosynthesis.</text>
</comment>
<evidence type="ECO:0000313" key="13">
    <source>
        <dbReference type="EMBL" id="KAF9476612.1"/>
    </source>
</evidence>
<comment type="cofactor">
    <cofactor evidence="1">
        <name>heme</name>
        <dbReference type="ChEBI" id="CHEBI:30413"/>
    </cofactor>
</comment>
<dbReference type="PANTHER" id="PTHR24305:SF166">
    <property type="entry name" value="CYTOCHROME P450 12A4, MITOCHONDRIAL-RELATED"/>
    <property type="match status" value="1"/>
</dbReference>
<evidence type="ECO:0000313" key="14">
    <source>
        <dbReference type="Proteomes" id="UP000807469"/>
    </source>
</evidence>
<dbReference type="GO" id="GO:0020037">
    <property type="term" value="F:heme binding"/>
    <property type="evidence" value="ECO:0007669"/>
    <property type="project" value="InterPro"/>
</dbReference>
<name>A0A9P5YVQ5_9AGAR</name>
<dbReference type="GO" id="GO:0016705">
    <property type="term" value="F:oxidoreductase activity, acting on paired donors, with incorporation or reduction of molecular oxygen"/>
    <property type="evidence" value="ECO:0007669"/>
    <property type="project" value="InterPro"/>
</dbReference>
<dbReference type="PRINTS" id="PR00465">
    <property type="entry name" value="EP450IV"/>
</dbReference>
<dbReference type="InterPro" id="IPR002403">
    <property type="entry name" value="Cyt_P450_E_grp-IV"/>
</dbReference>
<protein>
    <submittedName>
        <fullName evidence="13">Cytochrome P450</fullName>
    </submittedName>
</protein>
<proteinExistence type="inferred from homology"/>
<evidence type="ECO:0000256" key="5">
    <source>
        <dbReference type="ARBA" id="ARBA00022617"/>
    </source>
</evidence>
<evidence type="ECO:0000256" key="9">
    <source>
        <dbReference type="ARBA" id="ARBA00023002"/>
    </source>
</evidence>
<keyword evidence="6" id="KW-0812">Transmembrane</keyword>
<organism evidence="13 14">
    <name type="scientific">Pholiota conissans</name>
    <dbReference type="NCBI Taxonomy" id="109636"/>
    <lineage>
        <taxon>Eukaryota</taxon>
        <taxon>Fungi</taxon>
        <taxon>Dikarya</taxon>
        <taxon>Basidiomycota</taxon>
        <taxon>Agaricomycotina</taxon>
        <taxon>Agaricomycetes</taxon>
        <taxon>Agaricomycetidae</taxon>
        <taxon>Agaricales</taxon>
        <taxon>Agaricineae</taxon>
        <taxon>Strophariaceae</taxon>
        <taxon>Pholiota</taxon>
    </lineage>
</organism>
<comment type="subcellular location">
    <subcellularLocation>
        <location evidence="2">Membrane</location>
    </subcellularLocation>
</comment>
<dbReference type="Proteomes" id="UP000807469">
    <property type="component" value="Unassembled WGS sequence"/>
</dbReference>
<accession>A0A9P5YVQ5</accession>
<evidence type="ECO:0000256" key="10">
    <source>
        <dbReference type="ARBA" id="ARBA00023004"/>
    </source>
</evidence>
<evidence type="ECO:0000256" key="12">
    <source>
        <dbReference type="ARBA" id="ARBA00023136"/>
    </source>
</evidence>
<dbReference type="InterPro" id="IPR036396">
    <property type="entry name" value="Cyt_P450_sf"/>
</dbReference>
<comment type="similarity">
    <text evidence="4">Belongs to the cytochrome P450 family.</text>
</comment>
<sequence length="176" mass="19828">MSPTLSSSDSAISKHHADILTRLPYLNAVINECLRLYPPVPTGLQRAPAKGSKGKLLKGNDSNIYLPEGNAISMPPYVIHRDPHYFSPHPDEFIPDRWLSSETHDTSKTLSHDPFIPFSYGPQNLVRNFTMKFDTSSFDPNLWEKQFQDRFTFAKGRVDLLVGLRDAKLLGTGSRT</sequence>
<dbReference type="SUPFAM" id="SSF48264">
    <property type="entry name" value="Cytochrome P450"/>
    <property type="match status" value="1"/>
</dbReference>
<evidence type="ECO:0000256" key="2">
    <source>
        <dbReference type="ARBA" id="ARBA00004370"/>
    </source>
</evidence>
<dbReference type="PANTHER" id="PTHR24305">
    <property type="entry name" value="CYTOCHROME P450"/>
    <property type="match status" value="1"/>
</dbReference>
<evidence type="ECO:0000256" key="7">
    <source>
        <dbReference type="ARBA" id="ARBA00022723"/>
    </source>
</evidence>
<keyword evidence="9" id="KW-0560">Oxidoreductase</keyword>
<dbReference type="Gene3D" id="1.10.630.10">
    <property type="entry name" value="Cytochrome P450"/>
    <property type="match status" value="1"/>
</dbReference>
<dbReference type="InterPro" id="IPR001128">
    <property type="entry name" value="Cyt_P450"/>
</dbReference>
<evidence type="ECO:0000256" key="8">
    <source>
        <dbReference type="ARBA" id="ARBA00022989"/>
    </source>
</evidence>
<evidence type="ECO:0000256" key="6">
    <source>
        <dbReference type="ARBA" id="ARBA00022692"/>
    </source>
</evidence>
<keyword evidence="12" id="KW-0472">Membrane</keyword>
<keyword evidence="14" id="KW-1185">Reference proteome</keyword>
<evidence type="ECO:0000256" key="3">
    <source>
        <dbReference type="ARBA" id="ARBA00004721"/>
    </source>
</evidence>
<evidence type="ECO:0000256" key="4">
    <source>
        <dbReference type="ARBA" id="ARBA00010617"/>
    </source>
</evidence>
<dbReference type="EMBL" id="MU155287">
    <property type="protein sequence ID" value="KAF9476612.1"/>
    <property type="molecule type" value="Genomic_DNA"/>
</dbReference>
<dbReference type="AlphaFoldDB" id="A0A9P5YVQ5"/>
<dbReference type="GO" id="GO:0005506">
    <property type="term" value="F:iron ion binding"/>
    <property type="evidence" value="ECO:0007669"/>
    <property type="project" value="InterPro"/>
</dbReference>